<accession>A0A3P7IH91</accession>
<organism evidence="1 2">
    <name type="scientific">Strongylus vulgaris</name>
    <name type="common">Blood worm</name>
    <dbReference type="NCBI Taxonomy" id="40348"/>
    <lineage>
        <taxon>Eukaryota</taxon>
        <taxon>Metazoa</taxon>
        <taxon>Ecdysozoa</taxon>
        <taxon>Nematoda</taxon>
        <taxon>Chromadorea</taxon>
        <taxon>Rhabditida</taxon>
        <taxon>Rhabditina</taxon>
        <taxon>Rhabditomorpha</taxon>
        <taxon>Strongyloidea</taxon>
        <taxon>Strongylidae</taxon>
        <taxon>Strongylus</taxon>
    </lineage>
</organism>
<proteinExistence type="predicted"/>
<gene>
    <name evidence="1" type="ORF">SVUK_LOCUS7579</name>
</gene>
<evidence type="ECO:0008006" key="3">
    <source>
        <dbReference type="Google" id="ProtNLM"/>
    </source>
</evidence>
<dbReference type="EMBL" id="UYYB01026077">
    <property type="protein sequence ID" value="VDM72581.1"/>
    <property type="molecule type" value="Genomic_DNA"/>
</dbReference>
<keyword evidence="2" id="KW-1185">Reference proteome</keyword>
<sequence length="172" mass="18253">MAPSKAVDLSATAVSQGTSFVFSFLNGHLNAKDTSYTENLSVTITNPGNVDAVVTINSPYPLFSNLTVTVGSGQSKTVPINPADMQTDYMDQYLQKAVVENKTLFVNSNVPVSLIGSNSLTGGGGEDKFVVLPICQLGQEYHVVGDESSHNFASYQSTNIITVIAVQDNTNV</sequence>
<dbReference type="Proteomes" id="UP000270094">
    <property type="component" value="Unassembled WGS sequence"/>
</dbReference>
<evidence type="ECO:0000313" key="1">
    <source>
        <dbReference type="EMBL" id="VDM72581.1"/>
    </source>
</evidence>
<evidence type="ECO:0000313" key="2">
    <source>
        <dbReference type="Proteomes" id="UP000270094"/>
    </source>
</evidence>
<name>A0A3P7IH91_STRVU</name>
<dbReference type="AlphaFoldDB" id="A0A3P7IH91"/>
<protein>
    <recommendedName>
        <fullName evidence="3">IgGFc-binding protein N-terminal domain-containing protein</fullName>
    </recommendedName>
</protein>
<reference evidence="1 2" key="1">
    <citation type="submission" date="2018-11" db="EMBL/GenBank/DDBJ databases">
        <authorList>
            <consortium name="Pathogen Informatics"/>
        </authorList>
    </citation>
    <scope>NUCLEOTIDE SEQUENCE [LARGE SCALE GENOMIC DNA]</scope>
</reference>
<feature type="non-terminal residue" evidence="1">
    <location>
        <position position="172"/>
    </location>
</feature>
<dbReference type="OrthoDB" id="5822788at2759"/>